<evidence type="ECO:0000256" key="6">
    <source>
        <dbReference type="RuleBase" id="RU000646"/>
    </source>
</evidence>
<evidence type="ECO:0000256" key="2">
    <source>
        <dbReference type="ARBA" id="ARBA00022540"/>
    </source>
</evidence>
<comment type="subunit">
    <text evidence="4 6">Monomer.</text>
</comment>
<comment type="subcellular location">
    <subcellularLocation>
        <location evidence="4 6">Cytoplasm</location>
    </subcellularLocation>
</comment>
<dbReference type="GO" id="GO:0016020">
    <property type="term" value="C:membrane"/>
    <property type="evidence" value="ECO:0007669"/>
    <property type="project" value="TreeGrafter"/>
</dbReference>
<dbReference type="Pfam" id="PF00707">
    <property type="entry name" value="IF3_C"/>
    <property type="match status" value="1"/>
</dbReference>
<feature type="domain" description="Translation initiation factor 3 N-terminal" evidence="8">
    <location>
        <begin position="7"/>
        <end position="76"/>
    </location>
</feature>
<evidence type="ECO:0000313" key="9">
    <source>
        <dbReference type="EMBL" id="QAT17937.1"/>
    </source>
</evidence>
<dbReference type="AlphaFoldDB" id="A0A410P6X0"/>
<dbReference type="InterPro" id="IPR019815">
    <property type="entry name" value="Translation_initiation_fac_3_C"/>
</dbReference>
<evidence type="ECO:0000259" key="8">
    <source>
        <dbReference type="Pfam" id="PF05198"/>
    </source>
</evidence>
<dbReference type="PANTHER" id="PTHR10938">
    <property type="entry name" value="TRANSLATION INITIATION FACTOR IF-3"/>
    <property type="match status" value="1"/>
</dbReference>
<dbReference type="InterPro" id="IPR001288">
    <property type="entry name" value="Translation_initiation_fac_3"/>
</dbReference>
<comment type="function">
    <text evidence="4 6">IF-3 binds to the 30S ribosomal subunit and shifts the equilibrium between 70S ribosomes and their 50S and 30S subunits in favor of the free subunits, thus enhancing the availability of 30S subunits on which protein synthesis initiation begins.</text>
</comment>
<dbReference type="PANTHER" id="PTHR10938:SF0">
    <property type="entry name" value="TRANSLATION INITIATION FACTOR IF-3, MITOCHONDRIAL"/>
    <property type="match status" value="1"/>
</dbReference>
<evidence type="ECO:0000256" key="4">
    <source>
        <dbReference type="HAMAP-Rule" id="MF_00080"/>
    </source>
</evidence>
<sequence>MKKYVRVNEKIRAPEIRVIGPNSEQLGIVSVKTGLDLATKYELDLVEVAPQVKPPVCRIMDFSKYKYEQEKREREAKKHQKHFQLKEIRVKPNIEEHDYHIKLKHMLEFLKEGNKVKVTLMFRGREMAHKEIGRRVVDRFVADAQEAGVVESGPMFEGRFITIVVAPK</sequence>
<dbReference type="Pfam" id="PF05198">
    <property type="entry name" value="IF3_N"/>
    <property type="match status" value="1"/>
</dbReference>
<dbReference type="Gene3D" id="3.10.20.80">
    <property type="entry name" value="Translation initiation factor 3 (IF-3), N-terminal domain"/>
    <property type="match status" value="1"/>
</dbReference>
<comment type="similarity">
    <text evidence="1 4 6">Belongs to the IF-3 family.</text>
</comment>
<keyword evidence="4" id="KW-0963">Cytoplasm</keyword>
<keyword evidence="2 4" id="KW-0396">Initiation factor</keyword>
<dbReference type="Gene3D" id="3.30.110.10">
    <property type="entry name" value="Translation initiation factor 3 (IF-3), C-terminal domain"/>
    <property type="match status" value="1"/>
</dbReference>
<dbReference type="NCBIfam" id="TIGR00168">
    <property type="entry name" value="infC"/>
    <property type="match status" value="1"/>
</dbReference>
<dbReference type="InterPro" id="IPR019813">
    <property type="entry name" value="Translation_initiation_fac3_CS"/>
</dbReference>
<evidence type="ECO:0000256" key="3">
    <source>
        <dbReference type="ARBA" id="ARBA00022917"/>
    </source>
</evidence>
<keyword evidence="10" id="KW-1185">Reference proteome</keyword>
<dbReference type="OrthoDB" id="9806014at2"/>
<dbReference type="SUPFAM" id="SSF55200">
    <property type="entry name" value="Translation initiation factor IF3, C-terminal domain"/>
    <property type="match status" value="1"/>
</dbReference>
<protein>
    <recommendedName>
        <fullName evidence="4 5">Translation initiation factor IF-3</fullName>
    </recommendedName>
</protein>
<dbReference type="PROSITE" id="PS00938">
    <property type="entry name" value="IF3"/>
    <property type="match status" value="1"/>
</dbReference>
<feature type="domain" description="Translation initiation factor 3 C-terminal" evidence="7">
    <location>
        <begin position="84"/>
        <end position="168"/>
    </location>
</feature>
<dbReference type="KEGG" id="vai:BU251_09475"/>
<dbReference type="SUPFAM" id="SSF54364">
    <property type="entry name" value="Translation initiation factor IF3, N-terminal domain"/>
    <property type="match status" value="1"/>
</dbReference>
<dbReference type="Proteomes" id="UP000287243">
    <property type="component" value="Chromosome"/>
</dbReference>
<dbReference type="GO" id="GO:0043022">
    <property type="term" value="F:ribosome binding"/>
    <property type="evidence" value="ECO:0007669"/>
    <property type="project" value="UniProtKB-ARBA"/>
</dbReference>
<accession>A0A410P6X0</accession>
<dbReference type="InterPro" id="IPR036787">
    <property type="entry name" value="T_IF-3_N_sf"/>
</dbReference>
<organism evidence="9 10">
    <name type="scientific">Velamenicoccus archaeovorus</name>
    <dbReference type="NCBI Taxonomy" id="1930593"/>
    <lineage>
        <taxon>Bacteria</taxon>
        <taxon>Pseudomonadati</taxon>
        <taxon>Candidatus Omnitrophota</taxon>
        <taxon>Candidatus Velamenicoccus</taxon>
    </lineage>
</organism>
<reference evidence="9 10" key="1">
    <citation type="submission" date="2017-01" db="EMBL/GenBank/DDBJ databases">
        <title>First insights into the biology of 'candidatus Vampirococcus archaeovorus'.</title>
        <authorList>
            <person name="Kizina J."/>
            <person name="Jordan S."/>
            <person name="Stueber K."/>
            <person name="Reinhardt R."/>
            <person name="Harder J."/>
        </authorList>
    </citation>
    <scope>NUCLEOTIDE SEQUENCE [LARGE SCALE GENOMIC DNA]</scope>
    <source>
        <strain evidence="9 10">LiM</strain>
    </source>
</reference>
<dbReference type="InterPro" id="IPR019814">
    <property type="entry name" value="Translation_initiation_fac_3_N"/>
</dbReference>
<evidence type="ECO:0000313" key="10">
    <source>
        <dbReference type="Proteomes" id="UP000287243"/>
    </source>
</evidence>
<dbReference type="FunFam" id="3.30.110.10:FF:000001">
    <property type="entry name" value="Translation initiation factor IF-3"/>
    <property type="match status" value="1"/>
</dbReference>
<dbReference type="EMBL" id="CP019384">
    <property type="protein sequence ID" value="QAT17937.1"/>
    <property type="molecule type" value="Genomic_DNA"/>
</dbReference>
<dbReference type="HAMAP" id="MF_00080">
    <property type="entry name" value="IF_3"/>
    <property type="match status" value="1"/>
</dbReference>
<gene>
    <name evidence="4" type="primary">infC</name>
    <name evidence="9" type="ORF">BU251_09475</name>
</gene>
<keyword evidence="3 4" id="KW-0648">Protein biosynthesis</keyword>
<proteinExistence type="inferred from homology"/>
<evidence type="ECO:0000256" key="5">
    <source>
        <dbReference type="NCBIfam" id="TIGR00168"/>
    </source>
</evidence>
<dbReference type="FunFam" id="3.10.20.80:FF:000001">
    <property type="entry name" value="Translation initiation factor IF-3"/>
    <property type="match status" value="1"/>
</dbReference>
<dbReference type="GO" id="GO:0032790">
    <property type="term" value="P:ribosome disassembly"/>
    <property type="evidence" value="ECO:0007669"/>
    <property type="project" value="TreeGrafter"/>
</dbReference>
<dbReference type="InterPro" id="IPR036788">
    <property type="entry name" value="T_IF-3_C_sf"/>
</dbReference>
<evidence type="ECO:0000256" key="1">
    <source>
        <dbReference type="ARBA" id="ARBA00005439"/>
    </source>
</evidence>
<name>A0A410P6X0_VELA1</name>
<dbReference type="GO" id="GO:0003743">
    <property type="term" value="F:translation initiation factor activity"/>
    <property type="evidence" value="ECO:0007669"/>
    <property type="project" value="UniProtKB-UniRule"/>
</dbReference>
<dbReference type="GO" id="GO:0005829">
    <property type="term" value="C:cytosol"/>
    <property type="evidence" value="ECO:0007669"/>
    <property type="project" value="TreeGrafter"/>
</dbReference>
<evidence type="ECO:0000259" key="7">
    <source>
        <dbReference type="Pfam" id="PF00707"/>
    </source>
</evidence>